<dbReference type="RefSeq" id="WP_048479350.1">
    <property type="nucleotide sequence ID" value="NZ_JBIRUD010000004.1"/>
</dbReference>
<protein>
    <recommendedName>
        <fullName evidence="3">E9imm peptide</fullName>
    </recommendedName>
</protein>
<dbReference type="EMBL" id="LFML01000122">
    <property type="protein sequence ID" value="KMO94798.1"/>
    <property type="molecule type" value="Genomic_DNA"/>
</dbReference>
<sequence length="69" mass="7627">MTREEAVRLVQQLMDSSITDEAETSATLDALRVGLGCPHISGYIYWDFTPELTAEKVVARALAYKPIAL</sequence>
<gene>
    <name evidence="1" type="ORF">ACS04_26755</name>
</gene>
<dbReference type="PATRIC" id="fig|66430.4.peg.898"/>
<name>A0A0J6XJF6_9ACTN</name>
<organism evidence="1 2">
    <name type="scientific">Streptomyces roseus</name>
    <dbReference type="NCBI Taxonomy" id="66430"/>
    <lineage>
        <taxon>Bacteria</taxon>
        <taxon>Bacillati</taxon>
        <taxon>Actinomycetota</taxon>
        <taxon>Actinomycetes</taxon>
        <taxon>Kitasatosporales</taxon>
        <taxon>Streptomycetaceae</taxon>
        <taxon>Streptomyces</taxon>
    </lineage>
</organism>
<comment type="caution">
    <text evidence="1">The sequence shown here is derived from an EMBL/GenBank/DDBJ whole genome shotgun (WGS) entry which is preliminary data.</text>
</comment>
<keyword evidence="2" id="KW-1185">Reference proteome</keyword>
<dbReference type="AlphaFoldDB" id="A0A0J6XJF6"/>
<evidence type="ECO:0000313" key="1">
    <source>
        <dbReference type="EMBL" id="KMO94798.1"/>
    </source>
</evidence>
<reference evidence="1 2" key="1">
    <citation type="submission" date="2015-06" db="EMBL/GenBank/DDBJ databases">
        <title>Recapitulation of the evolution of biosynthetic gene clusters reveals hidden chemical diversity on bacterial genomes.</title>
        <authorList>
            <person name="Cruz-Morales P."/>
            <person name="Martinez-Guerrero C."/>
            <person name="Morales-Escalante M.A."/>
            <person name="Yanez-Guerra L.A."/>
            <person name="Kopp J.F."/>
            <person name="Feldmann J."/>
            <person name="Ramos-Aboites H.E."/>
            <person name="Barona-Gomez F."/>
        </authorList>
    </citation>
    <scope>NUCLEOTIDE SEQUENCE [LARGE SCALE GENOMIC DNA]</scope>
    <source>
        <strain evidence="1 2">ATCC 31245</strain>
    </source>
</reference>
<dbReference type="Proteomes" id="UP000035932">
    <property type="component" value="Unassembled WGS sequence"/>
</dbReference>
<evidence type="ECO:0000313" key="2">
    <source>
        <dbReference type="Proteomes" id="UP000035932"/>
    </source>
</evidence>
<proteinExistence type="predicted"/>
<accession>A0A0J6XJF6</accession>
<dbReference type="STRING" id="66430.ACS04_26755"/>
<dbReference type="OrthoDB" id="3399356at2"/>
<evidence type="ECO:0008006" key="3">
    <source>
        <dbReference type="Google" id="ProtNLM"/>
    </source>
</evidence>